<gene>
    <name evidence="1" type="ORF">GT664_18750</name>
</gene>
<sequence length="44" mass="4913">MWSIITHLIAFTAGTVAGVVLLCLMQAGKMADEGYENMERRNNR</sequence>
<dbReference type="RefSeq" id="WP_009249979.1">
    <property type="nucleotide sequence ID" value="NZ_WWTM01000045.1"/>
</dbReference>
<dbReference type="Proteomes" id="UP000604383">
    <property type="component" value="Unassembled WGS sequence"/>
</dbReference>
<dbReference type="EMBL" id="WWTN01000042">
    <property type="protein sequence ID" value="MZH57734.1"/>
    <property type="molecule type" value="Genomic_DNA"/>
</dbReference>
<accession>A0AB36BAV7</accession>
<organism evidence="1 2">
    <name type="scientific">Clostridium innocuum</name>
    <dbReference type="NCBI Taxonomy" id="1522"/>
    <lineage>
        <taxon>Bacteria</taxon>
        <taxon>Bacillati</taxon>
        <taxon>Bacillota</taxon>
        <taxon>Clostridia</taxon>
        <taxon>Eubacteriales</taxon>
        <taxon>Clostridiaceae</taxon>
        <taxon>Clostridium</taxon>
    </lineage>
</organism>
<evidence type="ECO:0000313" key="1">
    <source>
        <dbReference type="EMBL" id="MZH57734.1"/>
    </source>
</evidence>
<comment type="caution">
    <text evidence="1">The sequence shown here is derived from an EMBL/GenBank/DDBJ whole genome shotgun (WGS) entry which is preliminary data.</text>
</comment>
<name>A0AB36BAV7_CLOIN</name>
<dbReference type="AlphaFoldDB" id="A0AB36BAV7"/>
<reference evidence="1" key="1">
    <citation type="journal article" date="2019" name="Nat. Med.">
        <title>A library of human gut bacterial isolates paired with longitudinal multiomics data enables mechanistic microbiome research.</title>
        <authorList>
            <person name="Poyet M."/>
            <person name="Groussin M."/>
            <person name="Gibbons S.M."/>
            <person name="Avila-Pacheco J."/>
            <person name="Jiang X."/>
            <person name="Kearney S.M."/>
            <person name="Perrotta A.R."/>
            <person name="Berdy B."/>
            <person name="Zhao S."/>
            <person name="Lieberman T.D."/>
            <person name="Swanson P.K."/>
            <person name="Smith M."/>
            <person name="Roesemann S."/>
            <person name="Alexander J.E."/>
            <person name="Rich S.A."/>
            <person name="Livny J."/>
            <person name="Vlamakis H."/>
            <person name="Clish C."/>
            <person name="Bullock K."/>
            <person name="Deik A."/>
            <person name="Scott J."/>
            <person name="Pierce K.A."/>
            <person name="Xavier R.J."/>
            <person name="Alm E.J."/>
        </authorList>
    </citation>
    <scope>NUCLEOTIDE SEQUENCE</scope>
    <source>
        <strain evidence="1">BIOML-A12</strain>
    </source>
</reference>
<evidence type="ECO:0000313" key="2">
    <source>
        <dbReference type="Proteomes" id="UP000604383"/>
    </source>
</evidence>
<protein>
    <submittedName>
        <fullName evidence="1">DUF3789 domain-containing protein</fullName>
    </submittedName>
</protein>
<proteinExistence type="predicted"/>